<protein>
    <submittedName>
        <fullName evidence="1">Uncharacterized protein</fullName>
    </submittedName>
</protein>
<gene>
    <name evidence="1" type="ORF">TSUD_316440</name>
</gene>
<dbReference type="Proteomes" id="UP000242715">
    <property type="component" value="Unassembled WGS sequence"/>
</dbReference>
<evidence type="ECO:0000313" key="2">
    <source>
        <dbReference type="Proteomes" id="UP000242715"/>
    </source>
</evidence>
<name>A0A2Z6MVE0_TRISU</name>
<organism evidence="1 2">
    <name type="scientific">Trifolium subterraneum</name>
    <name type="common">Subterranean clover</name>
    <dbReference type="NCBI Taxonomy" id="3900"/>
    <lineage>
        <taxon>Eukaryota</taxon>
        <taxon>Viridiplantae</taxon>
        <taxon>Streptophyta</taxon>
        <taxon>Embryophyta</taxon>
        <taxon>Tracheophyta</taxon>
        <taxon>Spermatophyta</taxon>
        <taxon>Magnoliopsida</taxon>
        <taxon>eudicotyledons</taxon>
        <taxon>Gunneridae</taxon>
        <taxon>Pentapetalae</taxon>
        <taxon>rosids</taxon>
        <taxon>fabids</taxon>
        <taxon>Fabales</taxon>
        <taxon>Fabaceae</taxon>
        <taxon>Papilionoideae</taxon>
        <taxon>50 kb inversion clade</taxon>
        <taxon>NPAAA clade</taxon>
        <taxon>Hologalegina</taxon>
        <taxon>IRL clade</taxon>
        <taxon>Trifolieae</taxon>
        <taxon>Trifolium</taxon>
    </lineage>
</organism>
<dbReference type="EMBL" id="DF973632">
    <property type="protein sequence ID" value="GAU36518.1"/>
    <property type="molecule type" value="Genomic_DNA"/>
</dbReference>
<accession>A0A2Z6MVE0</accession>
<sequence length="94" mass="10791">MTNGDVTMLPAVVIDILLGLRNLWKSLAPSKGLSWCWSKFKLCVMSGCGGGRETSFWGIPFCYYIVCAKNRGSFRRNWDDILEVVKGWEERRRL</sequence>
<evidence type="ECO:0000313" key="1">
    <source>
        <dbReference type="EMBL" id="GAU36518.1"/>
    </source>
</evidence>
<dbReference type="AlphaFoldDB" id="A0A2Z6MVE0"/>
<keyword evidence="2" id="KW-1185">Reference proteome</keyword>
<proteinExistence type="predicted"/>
<reference evidence="2" key="1">
    <citation type="journal article" date="2017" name="Front. Plant Sci.">
        <title>Climate Clever Clovers: New Paradigm to Reduce the Environmental Footprint of Ruminants by Breeding Low Methanogenic Forages Utilizing Haplotype Variation.</title>
        <authorList>
            <person name="Kaur P."/>
            <person name="Appels R."/>
            <person name="Bayer P.E."/>
            <person name="Keeble-Gagnere G."/>
            <person name="Wang J."/>
            <person name="Hirakawa H."/>
            <person name="Shirasawa K."/>
            <person name="Vercoe P."/>
            <person name="Stefanova K."/>
            <person name="Durmic Z."/>
            <person name="Nichols P."/>
            <person name="Revell C."/>
            <person name="Isobe S.N."/>
            <person name="Edwards D."/>
            <person name="Erskine W."/>
        </authorList>
    </citation>
    <scope>NUCLEOTIDE SEQUENCE [LARGE SCALE GENOMIC DNA]</scope>
    <source>
        <strain evidence="2">cv. Daliak</strain>
    </source>
</reference>